<dbReference type="Pfam" id="PF12705">
    <property type="entry name" value="PDDEXK_1"/>
    <property type="match status" value="1"/>
</dbReference>
<dbReference type="InterPro" id="IPR038726">
    <property type="entry name" value="PDDEXK_AddAB-type"/>
</dbReference>
<reference evidence="6 7" key="1">
    <citation type="submission" date="2019-01" db="EMBL/GenBank/DDBJ databases">
        <title>Nocardioides guangzhouensis sp. nov., an actinobacterium isolated from soil.</title>
        <authorList>
            <person name="Fu Y."/>
            <person name="Cai Y."/>
            <person name="Lin Z."/>
            <person name="Chen P."/>
        </authorList>
    </citation>
    <scope>NUCLEOTIDE SEQUENCE [LARGE SCALE GENOMIC DNA]</scope>
    <source>
        <strain evidence="6 7">130</strain>
    </source>
</reference>
<proteinExistence type="predicted"/>
<dbReference type="GO" id="GO:0004386">
    <property type="term" value="F:helicase activity"/>
    <property type="evidence" value="ECO:0007669"/>
    <property type="project" value="UniProtKB-KW"/>
</dbReference>
<accession>A0A4Q4Z9S8</accession>
<keyword evidence="1" id="KW-0227">DNA damage</keyword>
<keyword evidence="7" id="KW-1185">Reference proteome</keyword>
<feature type="region of interest" description="Disordered" evidence="4">
    <location>
        <begin position="1"/>
        <end position="33"/>
    </location>
</feature>
<evidence type="ECO:0000259" key="5">
    <source>
        <dbReference type="Pfam" id="PF12705"/>
    </source>
</evidence>
<sequence length="442" mass="47945">MGCQGAWWRPGLPDRRHGGHEEPASREPAGAAVAELSEPRTYDTGVEHGQALLPEPPEMWSYSSLKEVESCPRRYVLSRADYPDLWDKHGYPRLPNPAAIKGDVVHGSLEVIVKALVKAGCLSTRAADAVAVLRDLGGYTAVAEAVLDEQLARLDGNPRISPGRREQLNRTLGEWVPEAREQIQTYLNRMELRSRAAGTHAVEGAPLDRPGKRYPAMEGDHPERELVAEALRLKGRVDLLSVEADGATITDFKTGGEDPTHHDQLRLYALLWNEDGEVNPDTLPAKALVAAYPSRDVPVTAPTAAELADLRGALAARTADADAAVREELPLALVGEHCGLCNVRGLCDAYWGTGTPNTADVPDSGWYDMQGTVVRQHGVKSWVLRETRSGKEVLLRTPNPSFTLPAGQDVRILGAKRTVDPDEEEALIASVTSASEVLTVTV</sequence>
<dbReference type="InterPro" id="IPR011604">
    <property type="entry name" value="PDDEXK-like_dom_sf"/>
</dbReference>
<evidence type="ECO:0000256" key="4">
    <source>
        <dbReference type="SAM" id="MobiDB-lite"/>
    </source>
</evidence>
<keyword evidence="2" id="KW-0347">Helicase</keyword>
<feature type="domain" description="PD-(D/E)XK endonuclease-like" evidence="5">
    <location>
        <begin position="60"/>
        <end position="348"/>
    </location>
</feature>
<keyword evidence="3" id="KW-0234">DNA repair</keyword>
<name>A0A4Q4Z9S8_9ACTN</name>
<evidence type="ECO:0000313" key="7">
    <source>
        <dbReference type="Proteomes" id="UP000295198"/>
    </source>
</evidence>
<feature type="compositionally biased region" description="Basic and acidic residues" evidence="4">
    <location>
        <begin position="12"/>
        <end position="25"/>
    </location>
</feature>
<dbReference type="EMBL" id="SDKM01000024">
    <property type="protein sequence ID" value="RYP84338.1"/>
    <property type="molecule type" value="Genomic_DNA"/>
</dbReference>
<protein>
    <submittedName>
        <fullName evidence="6">PD-(D/E)XK nuclease family protein</fullName>
    </submittedName>
</protein>
<dbReference type="AlphaFoldDB" id="A0A4Q4Z9S8"/>
<dbReference type="Proteomes" id="UP000295198">
    <property type="component" value="Unassembled WGS sequence"/>
</dbReference>
<evidence type="ECO:0000313" key="6">
    <source>
        <dbReference type="EMBL" id="RYP84338.1"/>
    </source>
</evidence>
<dbReference type="GO" id="GO:0006281">
    <property type="term" value="P:DNA repair"/>
    <property type="evidence" value="ECO:0007669"/>
    <property type="project" value="UniProtKB-KW"/>
</dbReference>
<evidence type="ECO:0000256" key="2">
    <source>
        <dbReference type="ARBA" id="ARBA00022806"/>
    </source>
</evidence>
<comment type="caution">
    <text evidence="6">The sequence shown here is derived from an EMBL/GenBank/DDBJ whole genome shotgun (WGS) entry which is preliminary data.</text>
</comment>
<keyword evidence="2" id="KW-0378">Hydrolase</keyword>
<keyword evidence="2" id="KW-0547">Nucleotide-binding</keyword>
<keyword evidence="2" id="KW-0067">ATP-binding</keyword>
<dbReference type="OrthoDB" id="9791397at2"/>
<evidence type="ECO:0000256" key="1">
    <source>
        <dbReference type="ARBA" id="ARBA00022763"/>
    </source>
</evidence>
<evidence type="ECO:0000256" key="3">
    <source>
        <dbReference type="ARBA" id="ARBA00023204"/>
    </source>
</evidence>
<organism evidence="6 7">
    <name type="scientific">Nocardioides guangzhouensis</name>
    <dbReference type="NCBI Taxonomy" id="2497878"/>
    <lineage>
        <taxon>Bacteria</taxon>
        <taxon>Bacillati</taxon>
        <taxon>Actinomycetota</taxon>
        <taxon>Actinomycetes</taxon>
        <taxon>Propionibacteriales</taxon>
        <taxon>Nocardioidaceae</taxon>
        <taxon>Nocardioides</taxon>
    </lineage>
</organism>
<gene>
    <name evidence="6" type="ORF">EKO23_15985</name>
</gene>
<dbReference type="Gene3D" id="3.90.320.10">
    <property type="match status" value="1"/>
</dbReference>